<name>A0AC34RQZ3_9BILA</name>
<evidence type="ECO:0000313" key="2">
    <source>
        <dbReference type="WBParaSite" id="JU765_v2.g9390.t1"/>
    </source>
</evidence>
<reference evidence="2" key="1">
    <citation type="submission" date="2022-11" db="UniProtKB">
        <authorList>
            <consortium name="WormBaseParasite"/>
        </authorList>
    </citation>
    <scope>IDENTIFICATION</scope>
</reference>
<sequence length="121" mass="13139">MKILFVLLISLIGLVFGQYGRPYPPPGPYYPPPPGPYYPPPPPGAILGGFITDIATNGGRGWGERGDHGSYEGHGNRRRGGQNGNWGYGRNGENYGGNYNGNYGGNYGGYDRGYNYRRGGY</sequence>
<dbReference type="Proteomes" id="UP000887576">
    <property type="component" value="Unplaced"/>
</dbReference>
<organism evidence="1 2">
    <name type="scientific">Panagrolaimus sp. JU765</name>
    <dbReference type="NCBI Taxonomy" id="591449"/>
    <lineage>
        <taxon>Eukaryota</taxon>
        <taxon>Metazoa</taxon>
        <taxon>Ecdysozoa</taxon>
        <taxon>Nematoda</taxon>
        <taxon>Chromadorea</taxon>
        <taxon>Rhabditida</taxon>
        <taxon>Tylenchina</taxon>
        <taxon>Panagrolaimomorpha</taxon>
        <taxon>Panagrolaimoidea</taxon>
        <taxon>Panagrolaimidae</taxon>
        <taxon>Panagrolaimus</taxon>
    </lineage>
</organism>
<dbReference type="WBParaSite" id="JU765_v2.g9390.t1">
    <property type="protein sequence ID" value="JU765_v2.g9390.t1"/>
    <property type="gene ID" value="JU765_v2.g9390"/>
</dbReference>
<protein>
    <submittedName>
        <fullName evidence="2">Uncharacterized protein</fullName>
    </submittedName>
</protein>
<proteinExistence type="predicted"/>
<accession>A0AC34RQZ3</accession>
<evidence type="ECO:0000313" key="1">
    <source>
        <dbReference type="Proteomes" id="UP000887576"/>
    </source>
</evidence>